<keyword evidence="8" id="KW-1185">Reference proteome</keyword>
<organism evidence="7 8">
    <name type="scientific">Streptomyces coryli</name>
    <dbReference type="NCBI Taxonomy" id="1128680"/>
    <lineage>
        <taxon>Bacteria</taxon>
        <taxon>Bacillati</taxon>
        <taxon>Actinomycetota</taxon>
        <taxon>Actinomycetes</taxon>
        <taxon>Kitasatosporales</taxon>
        <taxon>Streptomycetaceae</taxon>
        <taxon>Streptomyces</taxon>
    </lineage>
</organism>
<keyword evidence="2" id="KW-0805">Transcription regulation</keyword>
<evidence type="ECO:0000256" key="4">
    <source>
        <dbReference type="ARBA" id="ARBA00023163"/>
    </source>
</evidence>
<dbReference type="Gene3D" id="3.40.50.2300">
    <property type="match status" value="2"/>
</dbReference>
<dbReference type="CDD" id="cd01392">
    <property type="entry name" value="HTH_LacI"/>
    <property type="match status" value="1"/>
</dbReference>
<evidence type="ECO:0000256" key="3">
    <source>
        <dbReference type="ARBA" id="ARBA00023125"/>
    </source>
</evidence>
<dbReference type="EMBL" id="JAAKZV010000030">
    <property type="protein sequence ID" value="NGN64243.1"/>
    <property type="molecule type" value="Genomic_DNA"/>
</dbReference>
<dbReference type="Gene3D" id="1.10.260.40">
    <property type="entry name" value="lambda repressor-like DNA-binding domains"/>
    <property type="match status" value="1"/>
</dbReference>
<dbReference type="Pfam" id="PF00356">
    <property type="entry name" value="LacI"/>
    <property type="match status" value="1"/>
</dbReference>
<dbReference type="SMART" id="SM00354">
    <property type="entry name" value="HTH_LACI"/>
    <property type="match status" value="1"/>
</dbReference>
<evidence type="ECO:0000256" key="1">
    <source>
        <dbReference type="ARBA" id="ARBA00022491"/>
    </source>
</evidence>
<dbReference type="PANTHER" id="PTHR30146:SF148">
    <property type="entry name" value="HTH-TYPE TRANSCRIPTIONAL REPRESSOR PURR-RELATED"/>
    <property type="match status" value="1"/>
</dbReference>
<dbReference type="CDD" id="cd06267">
    <property type="entry name" value="PBP1_LacI_sugar_binding-like"/>
    <property type="match status" value="1"/>
</dbReference>
<evidence type="ECO:0000256" key="2">
    <source>
        <dbReference type="ARBA" id="ARBA00023015"/>
    </source>
</evidence>
<evidence type="ECO:0000313" key="8">
    <source>
        <dbReference type="Proteomes" id="UP000481583"/>
    </source>
</evidence>
<evidence type="ECO:0000313" key="7">
    <source>
        <dbReference type="EMBL" id="NGN64243.1"/>
    </source>
</evidence>
<keyword evidence="3" id="KW-0238">DNA-binding</keyword>
<dbReference type="InterPro" id="IPR028082">
    <property type="entry name" value="Peripla_BP_I"/>
</dbReference>
<feature type="region of interest" description="Disordered" evidence="5">
    <location>
        <begin position="1"/>
        <end position="42"/>
    </location>
</feature>
<dbReference type="PROSITE" id="PS50932">
    <property type="entry name" value="HTH_LACI_2"/>
    <property type="match status" value="1"/>
</dbReference>
<dbReference type="PANTHER" id="PTHR30146">
    <property type="entry name" value="LACI-RELATED TRANSCRIPTIONAL REPRESSOR"/>
    <property type="match status" value="1"/>
</dbReference>
<name>A0A6G4TWQ0_9ACTN</name>
<gene>
    <name evidence="7" type="ORF">G5C51_10050</name>
</gene>
<sequence length="379" mass="41967">MLAAPARPGRRIGPYDPRRGNGPARTTGGCNVSDGRRRRAPNQADVARLAGVSQSAVSRVVSGNAATARIPEETRQRVFDAVKELGYVANPAARAMRNKRNNLLGVHTFEPVFPRAHEDFHFPFLLGIEERAEETDYDLVLFTATTPGKNRRPIYRKGTNRLNLADGTVLLGESTDRGELARLWYDGYTFIHIGRREVPGAEIPCVIPDYESATERLVERLADRGHRRVAYLRALEDSEWFLDRRKGYAHAVRRLGLTDTSARFTSDPDALEDWFDELAAGDETAVVVETQWLVGFLEKGLAARGLRIPEDISVALLEVTPTEGLRYDSLEIPRKQIGRIAVDRLIAMLDDPDLRSANLLVPCPVVPGDSIGAPSARPA</sequence>
<reference evidence="7 8" key="1">
    <citation type="submission" date="2020-02" db="EMBL/GenBank/DDBJ databases">
        <title>Whole-genome analyses of novel actinobacteria.</title>
        <authorList>
            <person name="Sahin N."/>
        </authorList>
    </citation>
    <scope>NUCLEOTIDE SEQUENCE [LARGE SCALE GENOMIC DNA]</scope>
    <source>
        <strain evidence="7 8">A7024</strain>
    </source>
</reference>
<keyword evidence="1" id="KW-0678">Repressor</keyword>
<dbReference type="SUPFAM" id="SSF53822">
    <property type="entry name" value="Periplasmic binding protein-like I"/>
    <property type="match status" value="1"/>
</dbReference>
<feature type="domain" description="HTH lacI-type" evidence="6">
    <location>
        <begin position="41"/>
        <end position="98"/>
    </location>
</feature>
<dbReference type="SUPFAM" id="SSF47413">
    <property type="entry name" value="lambda repressor-like DNA-binding domains"/>
    <property type="match status" value="1"/>
</dbReference>
<keyword evidence="4" id="KW-0804">Transcription</keyword>
<dbReference type="GO" id="GO:0000976">
    <property type="term" value="F:transcription cis-regulatory region binding"/>
    <property type="evidence" value="ECO:0007669"/>
    <property type="project" value="TreeGrafter"/>
</dbReference>
<accession>A0A6G4TWQ0</accession>
<proteinExistence type="predicted"/>
<evidence type="ECO:0000256" key="5">
    <source>
        <dbReference type="SAM" id="MobiDB-lite"/>
    </source>
</evidence>
<evidence type="ECO:0000259" key="6">
    <source>
        <dbReference type="PROSITE" id="PS50932"/>
    </source>
</evidence>
<dbReference type="InterPro" id="IPR046335">
    <property type="entry name" value="LacI/GalR-like_sensor"/>
</dbReference>
<dbReference type="InterPro" id="IPR010982">
    <property type="entry name" value="Lambda_DNA-bd_dom_sf"/>
</dbReference>
<dbReference type="Pfam" id="PF13377">
    <property type="entry name" value="Peripla_BP_3"/>
    <property type="match status" value="1"/>
</dbReference>
<dbReference type="InterPro" id="IPR000843">
    <property type="entry name" value="HTH_LacI"/>
</dbReference>
<protein>
    <submittedName>
        <fullName evidence="7">LacI family transcriptional regulator</fullName>
    </submittedName>
</protein>
<dbReference type="AlphaFoldDB" id="A0A6G4TWQ0"/>
<dbReference type="Proteomes" id="UP000481583">
    <property type="component" value="Unassembled WGS sequence"/>
</dbReference>
<comment type="caution">
    <text evidence="7">The sequence shown here is derived from an EMBL/GenBank/DDBJ whole genome shotgun (WGS) entry which is preliminary data.</text>
</comment>
<dbReference type="GO" id="GO:0003700">
    <property type="term" value="F:DNA-binding transcription factor activity"/>
    <property type="evidence" value="ECO:0007669"/>
    <property type="project" value="TreeGrafter"/>
</dbReference>